<dbReference type="EMBL" id="BART01033876">
    <property type="protein sequence ID" value="GAH12057.1"/>
    <property type="molecule type" value="Genomic_DNA"/>
</dbReference>
<reference evidence="1" key="1">
    <citation type="journal article" date="2014" name="Front. Microbiol.">
        <title>High frequency of phylogenetically diverse reductive dehalogenase-homologous genes in deep subseafloor sedimentary metagenomes.</title>
        <authorList>
            <person name="Kawai M."/>
            <person name="Futagami T."/>
            <person name="Toyoda A."/>
            <person name="Takaki Y."/>
            <person name="Nishi S."/>
            <person name="Hori S."/>
            <person name="Arai W."/>
            <person name="Tsubouchi T."/>
            <person name="Morono Y."/>
            <person name="Uchiyama I."/>
            <person name="Ito T."/>
            <person name="Fujiyama A."/>
            <person name="Inagaki F."/>
            <person name="Takami H."/>
        </authorList>
    </citation>
    <scope>NUCLEOTIDE SEQUENCE</scope>
    <source>
        <strain evidence="1">Expedition CK06-06</strain>
    </source>
</reference>
<organism evidence="1">
    <name type="scientific">marine sediment metagenome</name>
    <dbReference type="NCBI Taxonomy" id="412755"/>
    <lineage>
        <taxon>unclassified sequences</taxon>
        <taxon>metagenomes</taxon>
        <taxon>ecological metagenomes</taxon>
    </lineage>
</organism>
<evidence type="ECO:0000313" key="1">
    <source>
        <dbReference type="EMBL" id="GAH12057.1"/>
    </source>
</evidence>
<dbReference type="AlphaFoldDB" id="X1CW67"/>
<sequence length="160" mass="17892">MFLIPSYAAGNTTADMTRTILPLVNGDSEFEVRIAKSLLGEGPFKASTSMSIPVDRGSAYWTGIRLDPSASEWAERSPPSLLQQMYVSARLEIVKHMDEGMLGYKIIDSGADTSTEIDLADIWNKEIPNSDSTVFSEAYNVWRAFYNTDENLDSKSFHFY</sequence>
<proteinExistence type="predicted"/>
<comment type="caution">
    <text evidence="1">The sequence shown here is derived from an EMBL/GenBank/DDBJ whole genome shotgun (WGS) entry which is preliminary data.</text>
</comment>
<gene>
    <name evidence="1" type="ORF">S01H4_58065</name>
</gene>
<name>X1CW67_9ZZZZ</name>
<protein>
    <submittedName>
        <fullName evidence="1">Uncharacterized protein</fullName>
    </submittedName>
</protein>
<accession>X1CW67</accession>